<feature type="compositionally biased region" description="Low complexity" evidence="1">
    <location>
        <begin position="158"/>
        <end position="175"/>
    </location>
</feature>
<dbReference type="EMBL" id="LT558127">
    <property type="protein sequence ID" value="SAM83692.1"/>
    <property type="molecule type" value="Genomic_DNA"/>
</dbReference>
<gene>
    <name evidence="2" type="ORF">UBRO_06606</name>
</gene>
<feature type="region of interest" description="Disordered" evidence="1">
    <location>
        <begin position="154"/>
        <end position="175"/>
    </location>
</feature>
<reference evidence="3" key="1">
    <citation type="submission" date="2016-04" db="EMBL/GenBank/DDBJ databases">
        <authorList>
            <person name="Guldener U."/>
            <person name="Guldener U."/>
        </authorList>
    </citation>
    <scope>NUCLEOTIDE SEQUENCE [LARGE SCALE GENOMIC DNA]</scope>
    <source>
        <strain evidence="3">UB2112</strain>
    </source>
</reference>
<evidence type="ECO:0000313" key="2">
    <source>
        <dbReference type="EMBL" id="SAM83692.1"/>
    </source>
</evidence>
<evidence type="ECO:0008006" key="4">
    <source>
        <dbReference type="Google" id="ProtNLM"/>
    </source>
</evidence>
<feature type="region of interest" description="Disordered" evidence="1">
    <location>
        <begin position="789"/>
        <end position="856"/>
    </location>
</feature>
<accession>A0A1K0G7L2</accession>
<feature type="compositionally biased region" description="Polar residues" evidence="1">
    <location>
        <begin position="827"/>
        <end position="837"/>
    </location>
</feature>
<dbReference type="CDD" id="cd12148">
    <property type="entry name" value="fungal_TF_MHR"/>
    <property type="match status" value="1"/>
</dbReference>
<proteinExistence type="predicted"/>
<evidence type="ECO:0000313" key="3">
    <source>
        <dbReference type="Proteomes" id="UP000179920"/>
    </source>
</evidence>
<protein>
    <recommendedName>
        <fullName evidence="4">Transcription factor domain-containing protein</fullName>
    </recommendedName>
</protein>
<dbReference type="Proteomes" id="UP000179920">
    <property type="component" value="Chromosome XI"/>
</dbReference>
<dbReference type="OrthoDB" id="2269373at2759"/>
<feature type="compositionally biased region" description="Polar residues" evidence="1">
    <location>
        <begin position="790"/>
        <end position="819"/>
    </location>
</feature>
<name>A0A1K0G7L2_9BASI</name>
<feature type="compositionally biased region" description="Polar residues" evidence="1">
    <location>
        <begin position="675"/>
        <end position="689"/>
    </location>
</feature>
<feature type="region of interest" description="Disordered" evidence="1">
    <location>
        <begin position="670"/>
        <end position="761"/>
    </location>
</feature>
<dbReference type="AlphaFoldDB" id="A0A1K0G7L2"/>
<organism evidence="2 3">
    <name type="scientific">Ustilago bromivora</name>
    <dbReference type="NCBI Taxonomy" id="307758"/>
    <lineage>
        <taxon>Eukaryota</taxon>
        <taxon>Fungi</taxon>
        <taxon>Dikarya</taxon>
        <taxon>Basidiomycota</taxon>
        <taxon>Ustilaginomycotina</taxon>
        <taxon>Ustilaginomycetes</taxon>
        <taxon>Ustilaginales</taxon>
        <taxon>Ustilaginaceae</taxon>
        <taxon>Ustilago</taxon>
    </lineage>
</organism>
<evidence type="ECO:0000256" key="1">
    <source>
        <dbReference type="SAM" id="MobiDB-lite"/>
    </source>
</evidence>
<sequence length="922" mass="99903">MPPASSVGSSRRKLGQLTVCLECYLRKAKVSFDAIAADSSTGIFTLTASKSSLFSPLFSHDRTPDSAIAKDHARLVFAGALSIFAKLSTPASSILRKQARRSLVEINALLHESSSDGHGDDADPQQPSMYHQQPEHPMMAFINLMLKDLNVQDDPQLDSQASSDTASSSAGSPTPSYSAVARYMESGCLTKIVDFCQILPDWSQLQALLQHYLWHSFEARKAASSSSAGIAIQQGDLSRLALLASVIGETIETLSPDIIVALFPITLQLSTNELIKLGVNSSPRVKALSLITHHIHALIEECVRLDEMTIELVQANLSTFSLWSNQGLHGAGSAEFPRWNVTIRAAQACKLFEDPSSNTSFSLVELDHRRRLAWLVYGYDHAFAVGANTKPLIVDSQFSVDQPSDAPPWSSSGAPPDASLAFLEVQGGKVAQLVSSTLCYGPPLHRKAMETDKQITVTLSQVHASYNWDKPDLSFDSIDPFRAQRRCWVQLTTAWQRESLHRQFFFPNGRITDAELATSRHIATDSALRSIAAVRELRKMQNRFSDRMGSAWWYQYFTEPCMTLATAALLLIRSKGQGVPGLSDQWNCWPIVMHYTQIIDECLQDVEASISEPSLCLSTLLTFGTGCIRLIQQLRRAVQTSLEALVKWQSGSDALKSLSIDQDILSLLHPRSRDGSSGTQSAKLTVNSTSGGGGSSGGSHKPTKQGLKRGGEATQPSTSSRSRKSIDQFSRPSLDASAKLTVPADSLPVSPRPSAEMSAQTGEILPTTVPPRMVTVSSFSAAGAGPLKNMHSTASVSPQHSSPDTSISALPSGTLSLTLEPQPGFPGSTSQGMNDPSTAGPFLPSERQQQNQHQQASLNVAAPYYTLNPASILEPQQLVSTVPSALRGLYSSESIQRASMERGISQCFDSVQMELVQQPPAR</sequence>